<gene>
    <name evidence="1" type="ORF">SAMN06265795_12249</name>
</gene>
<organism evidence="1 2">
    <name type="scientific">Noviherbaspirillum humi</name>
    <dbReference type="NCBI Taxonomy" id="1688639"/>
    <lineage>
        <taxon>Bacteria</taxon>
        <taxon>Pseudomonadati</taxon>
        <taxon>Pseudomonadota</taxon>
        <taxon>Betaproteobacteria</taxon>
        <taxon>Burkholderiales</taxon>
        <taxon>Oxalobacteraceae</taxon>
        <taxon>Noviherbaspirillum</taxon>
    </lineage>
</organism>
<evidence type="ECO:0000313" key="2">
    <source>
        <dbReference type="Proteomes" id="UP000198284"/>
    </source>
</evidence>
<protein>
    <submittedName>
        <fullName evidence="1">Mu-like prophage protein gp46</fullName>
    </submittedName>
</protein>
<evidence type="ECO:0000313" key="1">
    <source>
        <dbReference type="EMBL" id="SNT29076.1"/>
    </source>
</evidence>
<dbReference type="Proteomes" id="UP000198284">
    <property type="component" value="Unassembled WGS sequence"/>
</dbReference>
<dbReference type="EMBL" id="FZOT01000022">
    <property type="protein sequence ID" value="SNT29076.1"/>
    <property type="molecule type" value="Genomic_DNA"/>
</dbReference>
<dbReference type="Pfam" id="PF07409">
    <property type="entry name" value="GP46"/>
    <property type="match status" value="1"/>
</dbReference>
<sequence length="155" mass="17014">MDIELFWNGPGARADIGFAGGDVACDHDIKTAVLLSLFTDRRAEGDDALPDPAASRRGWWGDALDGVGAGRRIGSRLWLLGREKQLPEIVARAREYAQEALQWLVDDGVASRVTVDAQIVAPGVLGLAVTVIRERRAPQKFRFEFAWTDANQVRS</sequence>
<dbReference type="OrthoDB" id="5677166at2"/>
<name>A0A239LEK8_9BURK</name>
<reference evidence="1 2" key="1">
    <citation type="submission" date="2017-06" db="EMBL/GenBank/DDBJ databases">
        <authorList>
            <person name="Kim H.J."/>
            <person name="Triplett B.A."/>
        </authorList>
    </citation>
    <scope>NUCLEOTIDE SEQUENCE [LARGE SCALE GENOMIC DNA]</scope>
    <source>
        <strain evidence="1 2">U15</strain>
    </source>
</reference>
<accession>A0A239LEK8</accession>
<proteinExistence type="predicted"/>
<dbReference type="InterPro" id="IPR010877">
    <property type="entry name" value="Phage_Mu_Gp46"/>
</dbReference>
<dbReference type="RefSeq" id="WP_089401431.1">
    <property type="nucleotide sequence ID" value="NZ_FZOT01000022.1"/>
</dbReference>
<dbReference type="AlphaFoldDB" id="A0A239LEK8"/>
<keyword evidence="2" id="KW-1185">Reference proteome</keyword>